<dbReference type="InterPro" id="IPR036868">
    <property type="entry name" value="TusA-like_sf"/>
</dbReference>
<gene>
    <name evidence="3" type="ORF">DI565_05160</name>
</gene>
<comment type="similarity">
    <text evidence="1">Belongs to the sulfur carrier protein TusA family.</text>
</comment>
<accession>A0A2W5ME86</accession>
<reference evidence="3 4" key="1">
    <citation type="submission" date="2017-08" db="EMBL/GenBank/DDBJ databases">
        <title>Infants hospitalized years apart are colonized by the same room-sourced microbial strains.</title>
        <authorList>
            <person name="Brooks B."/>
            <person name="Olm M.R."/>
            <person name="Firek B.A."/>
            <person name="Baker R."/>
            <person name="Thomas B.C."/>
            <person name="Morowitz M.J."/>
            <person name="Banfield J.F."/>
        </authorList>
    </citation>
    <scope>NUCLEOTIDE SEQUENCE [LARGE SCALE GENOMIC DNA]</scope>
    <source>
        <strain evidence="3">S2_005_003_R2_43</strain>
    </source>
</reference>
<evidence type="ECO:0000313" key="4">
    <source>
        <dbReference type="Proteomes" id="UP000249577"/>
    </source>
</evidence>
<dbReference type="SUPFAM" id="SSF64307">
    <property type="entry name" value="SirA-like"/>
    <property type="match status" value="1"/>
</dbReference>
<comment type="caution">
    <text evidence="3">The sequence shown here is derived from an EMBL/GenBank/DDBJ whole genome shotgun (WGS) entry which is preliminary data.</text>
</comment>
<dbReference type="AlphaFoldDB" id="A0A2W5ME86"/>
<proteinExistence type="inferred from homology"/>
<evidence type="ECO:0000313" key="3">
    <source>
        <dbReference type="EMBL" id="PZQ18217.1"/>
    </source>
</evidence>
<dbReference type="Proteomes" id="UP000249577">
    <property type="component" value="Unassembled WGS sequence"/>
</dbReference>
<dbReference type="PROSITE" id="PS01148">
    <property type="entry name" value="UPF0033"/>
    <property type="match status" value="1"/>
</dbReference>
<evidence type="ECO:0000256" key="1">
    <source>
        <dbReference type="ARBA" id="ARBA00008984"/>
    </source>
</evidence>
<dbReference type="EMBL" id="QFPN01000002">
    <property type="protein sequence ID" value="PZQ18217.1"/>
    <property type="molecule type" value="Genomic_DNA"/>
</dbReference>
<dbReference type="InterPro" id="IPR001455">
    <property type="entry name" value="TusA-like"/>
</dbReference>
<organism evidence="3 4">
    <name type="scientific">Ancylobacter novellus</name>
    <name type="common">Thiobacillus novellus</name>
    <dbReference type="NCBI Taxonomy" id="921"/>
    <lineage>
        <taxon>Bacteria</taxon>
        <taxon>Pseudomonadati</taxon>
        <taxon>Pseudomonadota</taxon>
        <taxon>Alphaproteobacteria</taxon>
        <taxon>Hyphomicrobiales</taxon>
        <taxon>Xanthobacteraceae</taxon>
        <taxon>Ancylobacter</taxon>
    </lineage>
</organism>
<dbReference type="CDD" id="cd00291">
    <property type="entry name" value="SirA_YedF_YeeD"/>
    <property type="match status" value="1"/>
</dbReference>
<dbReference type="Pfam" id="PF01206">
    <property type="entry name" value="TusA"/>
    <property type="match status" value="1"/>
</dbReference>
<dbReference type="PANTHER" id="PTHR33279">
    <property type="entry name" value="SULFUR CARRIER PROTEIN YEDF-RELATED"/>
    <property type="match status" value="1"/>
</dbReference>
<name>A0A2W5ME86_ANCNO</name>
<sequence>MQKIFFNNDLRKIRLADRETVRNLGEQAIEPARLDLRGLRCPLPVLKIRKALLRLDPGAELKAATDDPLAGLDVPNLLRETGDELLATERDGAAFVFRIRRGN</sequence>
<dbReference type="PANTHER" id="PTHR33279:SF6">
    <property type="entry name" value="SULFUR CARRIER PROTEIN YEDF-RELATED"/>
    <property type="match status" value="1"/>
</dbReference>
<evidence type="ECO:0000259" key="2">
    <source>
        <dbReference type="PROSITE" id="PS01148"/>
    </source>
</evidence>
<dbReference type="Gene3D" id="3.30.110.40">
    <property type="entry name" value="TusA-like domain"/>
    <property type="match status" value="1"/>
</dbReference>
<feature type="domain" description="UPF0033" evidence="2">
    <location>
        <begin position="34"/>
        <end position="58"/>
    </location>
</feature>
<protein>
    <recommendedName>
        <fullName evidence="2">UPF0033 domain-containing protein</fullName>
    </recommendedName>
</protein>